<keyword evidence="6" id="KW-1185">Reference proteome</keyword>
<evidence type="ECO:0000256" key="1">
    <source>
        <dbReference type="ARBA" id="ARBA00022729"/>
    </source>
</evidence>
<evidence type="ECO:0000313" key="6">
    <source>
        <dbReference type="Proteomes" id="UP000275719"/>
    </source>
</evidence>
<feature type="domain" description="Fibronectin type-III" evidence="4">
    <location>
        <begin position="1281"/>
        <end position="1370"/>
    </location>
</feature>
<name>A0A3P3WDC3_9FLAO</name>
<dbReference type="OrthoDB" id="975384at2"/>
<dbReference type="Pfam" id="PF20009">
    <property type="entry name" value="GEVED"/>
    <property type="match status" value="1"/>
</dbReference>
<dbReference type="Gene3D" id="2.60.120.200">
    <property type="match status" value="5"/>
</dbReference>
<sequence length="2656" mass="284597">MIKRLNRLYSQLLLGLVLFSTASIHAQQTHLLLDPAGAGGFELGTTFADNGWTVVNGSQTNKWVLGSIPTWFAGNGGAYISNDNGVSNAYTHSISRVHFYRDIIFPVGAESVSINLDVFQAGESTWDNVLVYIADTSILPSDLGPVGSATTDTSWTGYVDGTTGYFLDRKAGATSATLSNINIDLTADQVNYVSGNTKRLIITWKNDGGGGVQPPGSVDNIKVEAHVPVCFMVNGLSTSDVTNTSFTASWTPETNVTGYSYEVRLSGLPGSGANGLASSGTLAADVATFNATGLFGNATYNVYVKKNCSDLLGSSQWRQISVTTLCGISTYFVEGFETTPTGGTATNPIVPTCWSAIDSGAGYVYVTATSNFQSVRGLAISNNADVLGNYLAVSPKTDNLGNGSARLRFRAKTTSTTGVSPTLKVVTLANANNLDGVVQVESFSLTNDYNEYVVYLPAGTNDYFAFQHGLDAASKVIYIDDVNYELIPSCATPLPLNLVNATSNQVTVSWPVLAGTAASSNLNYEIRTDGTLPGSGAVGLAASGNVIASAGQITVSDLDHSEQYVFYIKAVCGSEEDFWTSVDFLTTCQVANEIYENFETTATNGTAANPVVPYCWAAIDSGAGYVYATTASKYGGAKGVTLSNGTDTEGNYLLVSPETNNLGNGLARVRFRAKTTSTANPATTLKVVSLANQNSVDGIVEIQTISLSTDYNEYVVYLPAGTNDYFAFKHGLNAASRLIYIDDVHYELIPACATPSPLSVTAASSSTVTVSWPILAGAAGSSNLNYEVRPVGSLPGSGADGLVASGTVIASAGQVTATGLDHSTPYVFYIKASCGSESDLWTRVSFSTTCQVATEIFESFDTTPTNGTATLPVVPNCWGAIDSGAGSVYVTAVSNSASVRGVTLANGADVLGDYLLISPETNNLGNGGYRIRFNAKTTSTSVDPVTTLKVVTLPNQNSTSGMQEIRSIELTTTHTEYIVDIPAGTNDYFGFKHGLDATSRTIYIDEVYYEPIPACPSPNYLVLSDITSSAVTLFWHTTSGLTTTGQYEYEVRTSGEPGSGAEGLATTGFITNFNTPFTITNLDHTTDFTLYLRANCGSNSVDTWREISFSTLCGVYTEINEAFDDTPVGTNLSPRVPNCWAFVDGDGTANGYVSVNAGTNISTPRRIIMYNGTGTESDFFLISPETNNLGEGTKQLRFFAYGNTAEVELTVGKMNGQSDSSIFTPLQTIQLGASYTEYVVQLPNQNETDDFFAFKLAASENARYVYIDDVFYEDIPACSDVLFNTVSVSSVTNNSAVLNWSSVATNFDIEYGPDGFTPGQGTTLTNVTNNYLLTGLQSGTAYDFYVRSNCGVNGIGEWSTPVGGFTTQTVVASPWFEGFATTTLPQGFISDPAQSSISSTYNSIIAMSGNSIGYNLWSTNNLKTLTTVNVGPILPNDKLSFNYYFEDFSDDFGVLPEMGNFEVHISTDFGANYTLLATINSQNILGWQNFETSLASYIGQVVKVKIVMNRNTEITSDIIFAFDNFYIGSCGLQNAPVVTNTTTTSANLEIAGASTDSYQIEYGIAGFAQGSGTVFSFTGNTAILTGLTESTLYDFYIRKVCNDIPSNAILGKYSFVTACPAFVGGFTESFDTTTVGSATNQIVPNCWTFIDSGIGSGYVTTSNSASAPRNFYITNANSTVNTTYMLVSPETQNLGNGTYQVSFKARGTVGAIVKVGTMTNKLDATTFVEIAQFPLTTTYQTFTVYLPQTEADYFAFSHFSETTSKPINIDDVVYEPITNIECALPINIDFVKNFDTMSADLSWMSPGAALSNNFEVQWGITGFVQGTGNILNVTNPFATLSNLVLGESYSFYVRRICADGNTAWVGPFTIDMSYCETSGTAFDGDGMVEMNIDGVVVDVELEDNYLSLVGDPLVQFTAGENVDYTFLYNTGSDEYYTHIWIDYNHDGVFSNSEKVVLSNNEPVTDGAGAGNTHILEGSFVVPNLGVYASGEYRMRVVGRELTSVFDPCTPGVNSFTIDLMADISFPCIQPTEINFPDVGFDYAVIDWVGQGSSDFEIEYGITGFTPGSGTIVQNVSKPYTLQGLTSGVTYDFYVRKKCVNSFSVWSEVASTYVFCNSLEPVGESSQTLIQDELLSDLVIEGDNLKYYTDPDLLNEVPASTPVLASSTYFVTQTLTCESDSYLVVTVTVTPRIDEPVVSTTQEFCGSTILADIVVQGLPGAIVNWYADLTSNETLAPETVLTQGTYYVSQTDGLTTSHRVAVNVIVNQTPIDLISTEILVCGYANYGSLEVGQLEGAIMKWFTSLTSTTPIPNTQAVVSGTYYVTQSFGICESNRIEIEVSAFDGLSTPIAAIQTFCGSATVAQLVAQGTPGAELKWFASATSTSELSVNSQLSSGTYYVEQRSNGCVSARRAVAVRVVSLSAPVVESFTFCGSANVSDLIITSQSGVTHKWYISPSSTDVLSQDATLATGVYFVSRVQYGCESQRTPVQINILTLPSAPSGSAVQTFIEGSVISDLVLNQNNITWYASYLDSQNGVNPLVADMPLVNGQTYYAVIIGTNGCPSLPFAVTVDVYLSSDQFDKNELKYYPNPVDDVLTISYSETITQIEVFDLLGKRVKTIQTNENEVKVDLSNLPSGTYLVQLKTDTKQQFVKIIKR</sequence>
<gene>
    <name evidence="5" type="ORF">EG240_00855</name>
</gene>
<dbReference type="PANTHER" id="PTHR13817:SF166">
    <property type="entry name" value="NEURONAL IGCAM-RELATED"/>
    <property type="match status" value="1"/>
</dbReference>
<dbReference type="SMART" id="SM00060">
    <property type="entry name" value="FN3"/>
    <property type="match status" value="8"/>
</dbReference>
<dbReference type="InterPro" id="IPR026444">
    <property type="entry name" value="Secre_tail"/>
</dbReference>
<feature type="signal peptide" evidence="3">
    <location>
        <begin position="1"/>
        <end position="26"/>
    </location>
</feature>
<evidence type="ECO:0000256" key="2">
    <source>
        <dbReference type="ARBA" id="ARBA00022737"/>
    </source>
</evidence>
<feature type="domain" description="Fibronectin type-III" evidence="4">
    <location>
        <begin position="754"/>
        <end position="852"/>
    </location>
</feature>
<dbReference type="NCBIfam" id="TIGR04183">
    <property type="entry name" value="Por_Secre_tail"/>
    <property type="match status" value="1"/>
</dbReference>
<feature type="chain" id="PRO_5018098182" evidence="3">
    <location>
        <begin position="27"/>
        <end position="2656"/>
    </location>
</feature>
<dbReference type="InterPro" id="IPR013783">
    <property type="entry name" value="Ig-like_fold"/>
</dbReference>
<dbReference type="Pfam" id="PF18962">
    <property type="entry name" value="Por_Secre_tail"/>
    <property type="match status" value="1"/>
</dbReference>
<keyword evidence="2" id="KW-0677">Repeat</keyword>
<dbReference type="RefSeq" id="WP_125016454.1">
    <property type="nucleotide sequence ID" value="NZ_RQVQ01000002.1"/>
</dbReference>
<proteinExistence type="predicted"/>
<evidence type="ECO:0000256" key="3">
    <source>
        <dbReference type="SAM" id="SignalP"/>
    </source>
</evidence>
<dbReference type="Proteomes" id="UP000275719">
    <property type="component" value="Unassembled WGS sequence"/>
</dbReference>
<evidence type="ECO:0000259" key="4">
    <source>
        <dbReference type="PROSITE" id="PS50853"/>
    </source>
</evidence>
<dbReference type="InterPro" id="IPR036116">
    <property type="entry name" value="FN3_sf"/>
</dbReference>
<dbReference type="Gene3D" id="2.60.40.10">
    <property type="entry name" value="Immunoglobulins"/>
    <property type="match status" value="5"/>
</dbReference>
<dbReference type="InterPro" id="IPR045474">
    <property type="entry name" value="GEVED"/>
</dbReference>
<protein>
    <submittedName>
        <fullName evidence="5">T9SS C-terminal target domain-containing protein</fullName>
    </submittedName>
</protein>
<comment type="caution">
    <text evidence="5">The sequence shown here is derived from an EMBL/GenBank/DDBJ whole genome shotgun (WGS) entry which is preliminary data.</text>
</comment>
<dbReference type="EMBL" id="RQVQ01000002">
    <property type="protein sequence ID" value="RRJ93060.1"/>
    <property type="molecule type" value="Genomic_DNA"/>
</dbReference>
<dbReference type="Pfam" id="PF00041">
    <property type="entry name" value="fn3"/>
    <property type="match status" value="1"/>
</dbReference>
<evidence type="ECO:0000313" key="5">
    <source>
        <dbReference type="EMBL" id="RRJ93060.1"/>
    </source>
</evidence>
<dbReference type="PROSITE" id="PS50853">
    <property type="entry name" value="FN3"/>
    <property type="match status" value="4"/>
</dbReference>
<reference evidence="5 6" key="1">
    <citation type="submission" date="2018-11" db="EMBL/GenBank/DDBJ databases">
        <title>Flavobacterium sp. nov., YIM 102701-2 draft genome.</title>
        <authorList>
            <person name="Li G."/>
            <person name="Jiang Y."/>
        </authorList>
    </citation>
    <scope>NUCLEOTIDE SEQUENCE [LARGE SCALE GENOMIC DNA]</scope>
    <source>
        <strain evidence="5 6">YIM 102701-2</strain>
    </source>
</reference>
<dbReference type="CDD" id="cd00063">
    <property type="entry name" value="FN3"/>
    <property type="match status" value="1"/>
</dbReference>
<feature type="domain" description="Fibronectin type-III" evidence="4">
    <location>
        <begin position="492"/>
        <end position="590"/>
    </location>
</feature>
<dbReference type="InterPro" id="IPR050964">
    <property type="entry name" value="Striated_Muscle_Regulatory"/>
</dbReference>
<dbReference type="SUPFAM" id="SSF49265">
    <property type="entry name" value="Fibronectin type III"/>
    <property type="match status" value="4"/>
</dbReference>
<dbReference type="PANTHER" id="PTHR13817">
    <property type="entry name" value="TITIN"/>
    <property type="match status" value="1"/>
</dbReference>
<organism evidence="5 6">
    <name type="scientific">Paenimyroides tangerinum</name>
    <dbReference type="NCBI Taxonomy" id="2488728"/>
    <lineage>
        <taxon>Bacteria</taxon>
        <taxon>Pseudomonadati</taxon>
        <taxon>Bacteroidota</taxon>
        <taxon>Flavobacteriia</taxon>
        <taxon>Flavobacteriales</taxon>
        <taxon>Flavobacteriaceae</taxon>
        <taxon>Paenimyroides</taxon>
    </lineage>
</organism>
<feature type="domain" description="Fibronectin type-III" evidence="4">
    <location>
        <begin position="232"/>
        <end position="328"/>
    </location>
</feature>
<dbReference type="Pfam" id="PF07675">
    <property type="entry name" value="Cleaved_Adhesin"/>
    <property type="match status" value="3"/>
</dbReference>
<dbReference type="InterPro" id="IPR003961">
    <property type="entry name" value="FN3_dom"/>
</dbReference>
<dbReference type="InterPro" id="IPR011628">
    <property type="entry name" value="Cleaved_adhesin"/>
</dbReference>
<keyword evidence="1 3" id="KW-0732">Signal</keyword>
<accession>A0A3P3WDC3</accession>